<dbReference type="InterPro" id="IPR001646">
    <property type="entry name" value="5peptide_repeat"/>
</dbReference>
<keyword evidence="1" id="KW-1133">Transmembrane helix</keyword>
<sequence length="163" mass="18275">MIDTRNSWLLNAACIILFGSIMMLSVMHQHMAYGYEQDDVQRLLKTNNCRDCDLQGADLSSFKLDRAFLRYAEMQNANLAETQLTFADFIAANMRESNLKGANLEGANLSETNLKRADMRDARLSGTNLSNAAVQGADFMWAKGLTDKQKIYLRKNGAINVPE</sequence>
<organism evidence="2 3">
    <name type="scientific">Candidatus Scalindua brodae</name>
    <dbReference type="NCBI Taxonomy" id="237368"/>
    <lineage>
        <taxon>Bacteria</taxon>
        <taxon>Pseudomonadati</taxon>
        <taxon>Planctomycetota</taxon>
        <taxon>Candidatus Brocadiia</taxon>
        <taxon>Candidatus Brocadiales</taxon>
        <taxon>Candidatus Scalinduaceae</taxon>
        <taxon>Candidatus Scalindua</taxon>
    </lineage>
</organism>
<dbReference type="InterPro" id="IPR051082">
    <property type="entry name" value="Pentapeptide-BTB/POZ_domain"/>
</dbReference>
<accession>A0A0B0EJD8</accession>
<dbReference type="EMBL" id="JRYO01000148">
    <property type="protein sequence ID" value="KHE92146.1"/>
    <property type="molecule type" value="Genomic_DNA"/>
</dbReference>
<dbReference type="GO" id="GO:0004674">
    <property type="term" value="F:protein serine/threonine kinase activity"/>
    <property type="evidence" value="ECO:0007669"/>
    <property type="project" value="UniProtKB-EC"/>
</dbReference>
<comment type="caution">
    <text evidence="2">The sequence shown here is derived from an EMBL/GenBank/DDBJ whole genome shotgun (WGS) entry which is preliminary data.</text>
</comment>
<protein>
    <submittedName>
        <fullName evidence="2">Serine/threonine-protein kinase B</fullName>
        <ecNumber evidence="2">2.7.11.1</ecNumber>
    </submittedName>
</protein>
<dbReference type="Proteomes" id="UP000030652">
    <property type="component" value="Unassembled WGS sequence"/>
</dbReference>
<name>A0A0B0EJD8_9BACT</name>
<reference evidence="2 3" key="1">
    <citation type="submission" date="2014-10" db="EMBL/GenBank/DDBJ databases">
        <title>Draft genome of anammox bacterium scalindua brodae, obtained using differential coverage binning of sequence data from two enrichment reactors.</title>
        <authorList>
            <person name="Speth D.R."/>
            <person name="Russ L."/>
            <person name="Kartal B."/>
            <person name="Op den Camp H.J."/>
            <person name="Dutilh B.E."/>
            <person name="Jetten M.S."/>
        </authorList>
    </citation>
    <scope>NUCLEOTIDE SEQUENCE [LARGE SCALE GENOMIC DNA]</scope>
    <source>
        <strain evidence="2">RU1</strain>
    </source>
</reference>
<gene>
    <name evidence="2" type="primary">spkB</name>
    <name evidence="2" type="ORF">SCABRO_02096</name>
</gene>
<dbReference type="Pfam" id="PF00805">
    <property type="entry name" value="Pentapeptide"/>
    <property type="match status" value="2"/>
</dbReference>
<evidence type="ECO:0000313" key="3">
    <source>
        <dbReference type="Proteomes" id="UP000030652"/>
    </source>
</evidence>
<dbReference type="Gene3D" id="2.160.20.80">
    <property type="entry name" value="E3 ubiquitin-protein ligase SopA"/>
    <property type="match status" value="1"/>
</dbReference>
<keyword evidence="2" id="KW-0418">Kinase</keyword>
<evidence type="ECO:0000256" key="1">
    <source>
        <dbReference type="SAM" id="Phobius"/>
    </source>
</evidence>
<keyword evidence="1" id="KW-0812">Transmembrane</keyword>
<dbReference type="PANTHER" id="PTHR14136">
    <property type="entry name" value="BTB_POZ DOMAIN-CONTAINING PROTEIN KCTD9"/>
    <property type="match status" value="1"/>
</dbReference>
<keyword evidence="2" id="KW-0808">Transferase</keyword>
<dbReference type="PANTHER" id="PTHR14136:SF17">
    <property type="entry name" value="BTB_POZ DOMAIN-CONTAINING PROTEIN KCTD9"/>
    <property type="match status" value="1"/>
</dbReference>
<dbReference type="EC" id="2.7.11.1" evidence="2"/>
<evidence type="ECO:0000313" key="2">
    <source>
        <dbReference type="EMBL" id="KHE92146.1"/>
    </source>
</evidence>
<feature type="transmembrane region" description="Helical" evidence="1">
    <location>
        <begin position="6"/>
        <end position="27"/>
    </location>
</feature>
<dbReference type="SUPFAM" id="SSF141571">
    <property type="entry name" value="Pentapeptide repeat-like"/>
    <property type="match status" value="1"/>
</dbReference>
<proteinExistence type="predicted"/>
<keyword evidence="1" id="KW-0472">Membrane</keyword>
<dbReference type="eggNOG" id="COG1357">
    <property type="taxonomic scope" value="Bacteria"/>
</dbReference>
<dbReference type="AlphaFoldDB" id="A0A0B0EJD8"/>